<dbReference type="Proteomes" id="UP000015106">
    <property type="component" value="Chromosome 1"/>
</dbReference>
<name>A0A8R7P3W5_TRIUA</name>
<reference evidence="2" key="1">
    <citation type="journal article" date="2013" name="Nature">
        <title>Draft genome of the wheat A-genome progenitor Triticum urartu.</title>
        <authorList>
            <person name="Ling H.Q."/>
            <person name="Zhao S."/>
            <person name="Liu D."/>
            <person name="Wang J."/>
            <person name="Sun H."/>
            <person name="Zhang C."/>
            <person name="Fan H."/>
            <person name="Li D."/>
            <person name="Dong L."/>
            <person name="Tao Y."/>
            <person name="Gao C."/>
            <person name="Wu H."/>
            <person name="Li Y."/>
            <person name="Cui Y."/>
            <person name="Guo X."/>
            <person name="Zheng S."/>
            <person name="Wang B."/>
            <person name="Yu K."/>
            <person name="Liang Q."/>
            <person name="Yang W."/>
            <person name="Lou X."/>
            <person name="Chen J."/>
            <person name="Feng M."/>
            <person name="Jian J."/>
            <person name="Zhang X."/>
            <person name="Luo G."/>
            <person name="Jiang Y."/>
            <person name="Liu J."/>
            <person name="Wang Z."/>
            <person name="Sha Y."/>
            <person name="Zhang B."/>
            <person name="Wu H."/>
            <person name="Tang D."/>
            <person name="Shen Q."/>
            <person name="Xue P."/>
            <person name="Zou S."/>
            <person name="Wang X."/>
            <person name="Liu X."/>
            <person name="Wang F."/>
            <person name="Yang Y."/>
            <person name="An X."/>
            <person name="Dong Z."/>
            <person name="Zhang K."/>
            <person name="Zhang X."/>
            <person name="Luo M.C."/>
            <person name="Dvorak J."/>
            <person name="Tong Y."/>
            <person name="Wang J."/>
            <person name="Yang H."/>
            <person name="Li Z."/>
            <person name="Wang D."/>
            <person name="Zhang A."/>
            <person name="Wang J."/>
        </authorList>
    </citation>
    <scope>NUCLEOTIDE SEQUENCE</scope>
    <source>
        <strain evidence="2">cv. G1812</strain>
    </source>
</reference>
<organism evidence="1 2">
    <name type="scientific">Triticum urartu</name>
    <name type="common">Red wild einkorn</name>
    <name type="synonym">Crithodium urartu</name>
    <dbReference type="NCBI Taxonomy" id="4572"/>
    <lineage>
        <taxon>Eukaryota</taxon>
        <taxon>Viridiplantae</taxon>
        <taxon>Streptophyta</taxon>
        <taxon>Embryophyta</taxon>
        <taxon>Tracheophyta</taxon>
        <taxon>Spermatophyta</taxon>
        <taxon>Magnoliopsida</taxon>
        <taxon>Liliopsida</taxon>
        <taxon>Poales</taxon>
        <taxon>Poaceae</taxon>
        <taxon>BOP clade</taxon>
        <taxon>Pooideae</taxon>
        <taxon>Triticodae</taxon>
        <taxon>Triticeae</taxon>
        <taxon>Triticinae</taxon>
        <taxon>Triticum</taxon>
    </lineage>
</organism>
<protein>
    <submittedName>
        <fullName evidence="1">Uncharacterized protein</fullName>
    </submittedName>
</protein>
<reference evidence="1" key="2">
    <citation type="submission" date="2018-03" db="EMBL/GenBank/DDBJ databases">
        <title>The Triticum urartu genome reveals the dynamic nature of wheat genome evolution.</title>
        <authorList>
            <person name="Ling H."/>
            <person name="Ma B."/>
            <person name="Shi X."/>
            <person name="Liu H."/>
            <person name="Dong L."/>
            <person name="Sun H."/>
            <person name="Cao Y."/>
            <person name="Gao Q."/>
            <person name="Zheng S."/>
            <person name="Li Y."/>
            <person name="Yu Y."/>
            <person name="Du H."/>
            <person name="Qi M."/>
            <person name="Li Y."/>
            <person name="Yu H."/>
            <person name="Cui Y."/>
            <person name="Wang N."/>
            <person name="Chen C."/>
            <person name="Wu H."/>
            <person name="Zhao Y."/>
            <person name="Zhang J."/>
            <person name="Li Y."/>
            <person name="Zhou W."/>
            <person name="Zhang B."/>
            <person name="Hu W."/>
            <person name="Eijk M."/>
            <person name="Tang J."/>
            <person name="Witsenboer H."/>
            <person name="Zhao S."/>
            <person name="Li Z."/>
            <person name="Zhang A."/>
            <person name="Wang D."/>
            <person name="Liang C."/>
        </authorList>
    </citation>
    <scope>NUCLEOTIDE SEQUENCE [LARGE SCALE GENOMIC DNA]</scope>
    <source>
        <strain evidence="1">cv. G1812</strain>
    </source>
</reference>
<proteinExistence type="predicted"/>
<dbReference type="EnsemblPlants" id="TuG1812G0100000467.01.T01">
    <property type="protein sequence ID" value="TuG1812G0100000467.01.T01.cds439025"/>
    <property type="gene ID" value="TuG1812G0100000467.01"/>
</dbReference>
<dbReference type="Gramene" id="TuG1812G0100000467.01.T01">
    <property type="protein sequence ID" value="TuG1812G0100000467.01.T01.cds439025"/>
    <property type="gene ID" value="TuG1812G0100000467.01"/>
</dbReference>
<evidence type="ECO:0000313" key="2">
    <source>
        <dbReference type="Proteomes" id="UP000015106"/>
    </source>
</evidence>
<accession>A0A8R7P3W5</accession>
<reference evidence="1" key="3">
    <citation type="submission" date="2022-06" db="UniProtKB">
        <authorList>
            <consortium name="EnsemblPlants"/>
        </authorList>
    </citation>
    <scope>IDENTIFICATION</scope>
</reference>
<keyword evidence="2" id="KW-1185">Reference proteome</keyword>
<sequence length="39" mass="4376">MQGYAAPHNSKIGVQWFFLFHDTVTAYTIVLWSLCAAST</sequence>
<dbReference type="AlphaFoldDB" id="A0A8R7P3W5"/>
<evidence type="ECO:0000313" key="1">
    <source>
        <dbReference type="EnsemblPlants" id="TuG1812G0100000467.01.T01.cds439025"/>
    </source>
</evidence>